<gene>
    <name evidence="3" type="ORF">CG710_021475</name>
</gene>
<dbReference type="AlphaFoldDB" id="A0A371J252"/>
<organism evidence="3 4">
    <name type="scientific">Lachnotalea glycerini</name>
    <dbReference type="NCBI Taxonomy" id="1763509"/>
    <lineage>
        <taxon>Bacteria</taxon>
        <taxon>Bacillati</taxon>
        <taxon>Bacillota</taxon>
        <taxon>Clostridia</taxon>
        <taxon>Lachnospirales</taxon>
        <taxon>Lachnospiraceae</taxon>
        <taxon>Lachnotalea</taxon>
    </lineage>
</organism>
<dbReference type="PIRSF" id="PIRSF020481">
    <property type="entry name" value="BAP"/>
    <property type="match status" value="1"/>
</dbReference>
<dbReference type="Pfam" id="PF04865">
    <property type="entry name" value="Baseplate_J"/>
    <property type="match status" value="1"/>
</dbReference>
<dbReference type="Proteomes" id="UP000216411">
    <property type="component" value="Unassembled WGS sequence"/>
</dbReference>
<name>A0A371J252_9FIRM</name>
<sequence>MKKTLQNYPDISFIENKTLETVVNEMINDFTAKYEEETGRTISLTEANPDRLILYAAALQIYQVYQYIDHAGKQSLLKYSYGDFLENIGALKQINRNEGNAATVQLMFELSGEQPSIITIPMGTRATAGDGIYFYTKETAQIKAGKVKATVTAVCDKIGSKYNGYVTGSINTLVTPIAFVSKVSNVDISTGGSDREEDDSLAENIYLAPSSYSVAGPGDAYKYWVKHYNSSITDVYVDTPEPCKVDIRFILNDGELPNETLANEVLAYISDGTKRPQTDYVSVGAPTLADYDIDLIYYINTSDANKAATIQSEVNIAIQSYISWQKAVIGRDINPSYLISKIVDAGAKRVEIISPVFEAIPNTALANHVSKNIIYGGLEDD</sequence>
<evidence type="ECO:0000313" key="3">
    <source>
        <dbReference type="EMBL" id="RDY26748.1"/>
    </source>
</evidence>
<feature type="domain" description="Baseplate protein J-like barrel" evidence="1">
    <location>
        <begin position="110"/>
        <end position="192"/>
    </location>
</feature>
<dbReference type="InterPro" id="IPR006949">
    <property type="entry name" value="Barrel_Baseplate_J-like"/>
</dbReference>
<protein>
    <submittedName>
        <fullName evidence="3">Baseplate J/gp47 family protein</fullName>
    </submittedName>
</protein>
<dbReference type="Pfam" id="PF26078">
    <property type="entry name" value="Baseplate_J_M"/>
    <property type="match status" value="1"/>
</dbReference>
<keyword evidence="4" id="KW-1185">Reference proteome</keyword>
<evidence type="ECO:0000313" key="4">
    <source>
        <dbReference type="Proteomes" id="UP000216411"/>
    </source>
</evidence>
<dbReference type="InterPro" id="IPR058531">
    <property type="entry name" value="Baseplate_J_M"/>
</dbReference>
<accession>A0A371J252</accession>
<dbReference type="OrthoDB" id="9793802at2"/>
<reference evidence="3 4" key="1">
    <citation type="journal article" date="2017" name="Genome Announc.">
        <title>Draft Genome Sequence of a Sporulating and Motile Strain of Lachnotalea glycerini Isolated from Water in Quebec City, Canada.</title>
        <authorList>
            <person name="Maheux A.F."/>
            <person name="Boudreau D.K."/>
            <person name="Berube E."/>
            <person name="Boissinot M."/>
            <person name="Raymond F."/>
            <person name="Brodeur S."/>
            <person name="Corbeil J."/>
            <person name="Isabel S."/>
            <person name="Omar R.F."/>
            <person name="Bergeron M.G."/>
        </authorList>
    </citation>
    <scope>NUCLEOTIDE SEQUENCE [LARGE SCALE GENOMIC DNA]</scope>
    <source>
        <strain evidence="3 4">CCRI-19302</strain>
    </source>
</reference>
<feature type="domain" description="Baseplate J-like central" evidence="2">
    <location>
        <begin position="214"/>
        <end position="283"/>
    </location>
</feature>
<proteinExistence type="predicted"/>
<dbReference type="EMBL" id="NOKA02000135">
    <property type="protein sequence ID" value="RDY26748.1"/>
    <property type="molecule type" value="Genomic_DNA"/>
</dbReference>
<dbReference type="PANTHER" id="PTHR37829:SF3">
    <property type="entry name" value="PROTEIN JAYE-RELATED"/>
    <property type="match status" value="1"/>
</dbReference>
<evidence type="ECO:0000259" key="1">
    <source>
        <dbReference type="Pfam" id="PF04865"/>
    </source>
</evidence>
<dbReference type="PANTHER" id="PTHR37829">
    <property type="entry name" value="PHAGE-LIKE ELEMENT PBSX PROTEIN XKDT"/>
    <property type="match status" value="1"/>
</dbReference>
<comment type="caution">
    <text evidence="3">The sequence shown here is derived from an EMBL/GenBank/DDBJ whole genome shotgun (WGS) entry which is preliminary data.</text>
</comment>
<evidence type="ECO:0000259" key="2">
    <source>
        <dbReference type="Pfam" id="PF26078"/>
    </source>
</evidence>
<dbReference type="InterPro" id="IPR014507">
    <property type="entry name" value="Baseplate_assembly_J_pred"/>
</dbReference>
<dbReference type="InterPro" id="IPR052399">
    <property type="entry name" value="Phage_Baseplate_Assmbl_Protein"/>
</dbReference>